<organism evidence="2">
    <name type="scientific">uncultured Dysgonomonas sp</name>
    <dbReference type="NCBI Taxonomy" id="206096"/>
    <lineage>
        <taxon>Bacteria</taxon>
        <taxon>Pseudomonadati</taxon>
        <taxon>Bacteroidota</taxon>
        <taxon>Bacteroidia</taxon>
        <taxon>Bacteroidales</taxon>
        <taxon>Dysgonomonadaceae</taxon>
        <taxon>Dysgonomonas</taxon>
        <taxon>environmental samples</taxon>
    </lineage>
</organism>
<keyword evidence="1" id="KW-0472">Membrane</keyword>
<sequence>MIKKTFITFLIIFMLYSIFWILHTPKTIIAQEHWQENQITAQNYLYGDLDSVENLIIGTSLSRALIMDSLPGFFNLSLNGELPFQGLDVMEKKGIYPKRVFIETNRIFSWFNKGLFNEILYSPVLYTLRTPFPVLRDGRQPILIAATSVESMFVDRRIFYTALYDRAILYGGRIDMNNEADVRFTFREYMEKPNAKQLETAISLLNHYFEILKRHNTEIIIYEMPISKILCNTPKMTGTREQMRKYFPPAEYIYLPQPECLDYKTYDGTHMVRDEAIKYTHLFKTQVDSLVRMGK</sequence>
<proteinExistence type="predicted"/>
<gene>
    <name evidence="2" type="ORF">KL86DYS1_30444</name>
</gene>
<evidence type="ECO:0000256" key="1">
    <source>
        <dbReference type="SAM" id="Phobius"/>
    </source>
</evidence>
<accession>A0A212JU12</accession>
<keyword evidence="1" id="KW-0812">Transmembrane</keyword>
<feature type="transmembrane region" description="Helical" evidence="1">
    <location>
        <begin position="6"/>
        <end position="22"/>
    </location>
</feature>
<dbReference type="EMBL" id="FLUM01000003">
    <property type="protein sequence ID" value="SBW02944.1"/>
    <property type="molecule type" value="Genomic_DNA"/>
</dbReference>
<evidence type="ECO:0008006" key="3">
    <source>
        <dbReference type="Google" id="ProtNLM"/>
    </source>
</evidence>
<keyword evidence="1" id="KW-1133">Transmembrane helix</keyword>
<reference evidence="2" key="1">
    <citation type="submission" date="2016-04" db="EMBL/GenBank/DDBJ databases">
        <authorList>
            <person name="Evans L.H."/>
            <person name="Alamgir A."/>
            <person name="Owens N."/>
            <person name="Weber N.D."/>
            <person name="Virtaneva K."/>
            <person name="Barbian K."/>
            <person name="Babar A."/>
            <person name="Rosenke K."/>
        </authorList>
    </citation>
    <scope>NUCLEOTIDE SEQUENCE</scope>
    <source>
        <strain evidence="2">86-1</strain>
    </source>
</reference>
<name>A0A212JU12_9BACT</name>
<protein>
    <recommendedName>
        <fullName evidence="3">SGNH hydrolase-type esterase domain-containing protein</fullName>
    </recommendedName>
</protein>
<dbReference type="AlphaFoldDB" id="A0A212JU12"/>
<dbReference type="RefSeq" id="WP_296942288.1">
    <property type="nucleotide sequence ID" value="NZ_LT599032.1"/>
</dbReference>
<evidence type="ECO:0000313" key="2">
    <source>
        <dbReference type="EMBL" id="SBW02944.1"/>
    </source>
</evidence>